<feature type="signal peptide" evidence="1">
    <location>
        <begin position="1"/>
        <end position="25"/>
    </location>
</feature>
<comment type="caution">
    <text evidence="2">The sequence shown here is derived from an EMBL/GenBank/DDBJ whole genome shotgun (WGS) entry which is preliminary data.</text>
</comment>
<dbReference type="OrthoDB" id="8123891at2759"/>
<reference evidence="2 3" key="1">
    <citation type="journal article" date="2019" name="Sci. Rep.">
        <title>Orb-weaving spider Araneus ventricosus genome elucidates the spidroin gene catalogue.</title>
        <authorList>
            <person name="Kono N."/>
            <person name="Nakamura H."/>
            <person name="Ohtoshi R."/>
            <person name="Moran D.A.P."/>
            <person name="Shinohara A."/>
            <person name="Yoshida Y."/>
            <person name="Fujiwara M."/>
            <person name="Mori M."/>
            <person name="Tomita M."/>
            <person name="Arakawa K."/>
        </authorList>
    </citation>
    <scope>NUCLEOTIDE SEQUENCE [LARGE SCALE GENOMIC DNA]</scope>
</reference>
<evidence type="ECO:0000313" key="2">
    <source>
        <dbReference type="EMBL" id="GBN01718.1"/>
    </source>
</evidence>
<organism evidence="2 3">
    <name type="scientific">Araneus ventricosus</name>
    <name type="common">Orbweaver spider</name>
    <name type="synonym">Epeira ventricosa</name>
    <dbReference type="NCBI Taxonomy" id="182803"/>
    <lineage>
        <taxon>Eukaryota</taxon>
        <taxon>Metazoa</taxon>
        <taxon>Ecdysozoa</taxon>
        <taxon>Arthropoda</taxon>
        <taxon>Chelicerata</taxon>
        <taxon>Arachnida</taxon>
        <taxon>Araneae</taxon>
        <taxon>Araneomorphae</taxon>
        <taxon>Entelegynae</taxon>
        <taxon>Araneoidea</taxon>
        <taxon>Araneidae</taxon>
        <taxon>Araneus</taxon>
    </lineage>
</organism>
<gene>
    <name evidence="2" type="ORF">AVEN_36014_1</name>
</gene>
<evidence type="ECO:0000256" key="1">
    <source>
        <dbReference type="SAM" id="SignalP"/>
    </source>
</evidence>
<dbReference type="AlphaFoldDB" id="A0A4Y2KHA4"/>
<dbReference type="Proteomes" id="UP000499080">
    <property type="component" value="Unassembled WGS sequence"/>
</dbReference>
<evidence type="ECO:0008006" key="4">
    <source>
        <dbReference type="Google" id="ProtNLM"/>
    </source>
</evidence>
<dbReference type="EMBL" id="BGPR01004642">
    <property type="protein sequence ID" value="GBN01718.1"/>
    <property type="molecule type" value="Genomic_DNA"/>
</dbReference>
<feature type="chain" id="PRO_5021294872" description="CCHC-type domain-containing protein" evidence="1">
    <location>
        <begin position="26"/>
        <end position="172"/>
    </location>
</feature>
<accession>A0A4Y2KHA4</accession>
<sequence>MRRSGPTANFLLFLVMLPKIRENAAIYGLSSVGHYKVTVEALRRKGPPWQCFKCQHYSHNSRSCLRDPVCVGKTKVYGTSLAKLAPNRRKPAKRPPCCHIYHVIVRHWITTFGDLSLKTRRSAKLSIEEALRQMSIMISNLTQMSSFMNRMMAMISTPTSSLKMKAPGATSN</sequence>
<proteinExistence type="predicted"/>
<keyword evidence="1" id="KW-0732">Signal</keyword>
<protein>
    <recommendedName>
        <fullName evidence="4">CCHC-type domain-containing protein</fullName>
    </recommendedName>
</protein>
<evidence type="ECO:0000313" key="3">
    <source>
        <dbReference type="Proteomes" id="UP000499080"/>
    </source>
</evidence>
<name>A0A4Y2KHA4_ARAVE</name>
<keyword evidence="3" id="KW-1185">Reference proteome</keyword>